<protein>
    <recommendedName>
        <fullName evidence="3">N-acetyltransferase domain-containing protein</fullName>
    </recommendedName>
</protein>
<organism evidence="1 2">
    <name type="scientific">Phocaeicola intestinalis</name>
    <dbReference type="NCBI Taxonomy" id="2762212"/>
    <lineage>
        <taxon>Bacteria</taxon>
        <taxon>Pseudomonadati</taxon>
        <taxon>Bacteroidota</taxon>
        <taxon>Bacteroidia</taxon>
        <taxon>Bacteroidales</taxon>
        <taxon>Bacteroidaceae</taxon>
        <taxon>Phocaeicola</taxon>
    </lineage>
</organism>
<reference evidence="1 2" key="1">
    <citation type="submission" date="2020-08" db="EMBL/GenBank/DDBJ databases">
        <title>A Genomic Blueprint of the Chicken Gut Microbiome.</title>
        <authorList>
            <person name="Gilroy R."/>
            <person name="Ravi A."/>
            <person name="Getino M."/>
            <person name="Pursley I."/>
            <person name="Horton D.L."/>
            <person name="Alikhan N.-F."/>
            <person name="Baker D."/>
            <person name="Gharbi K."/>
            <person name="Hall N."/>
            <person name="Watson M."/>
            <person name="Adriaenssens E.M."/>
            <person name="Foster-Nyarko E."/>
            <person name="Jarju S."/>
            <person name="Secka A."/>
            <person name="Antonio M."/>
            <person name="Oren A."/>
            <person name="Chaudhuri R."/>
            <person name="La Ragione R.M."/>
            <person name="Hildebrand F."/>
            <person name="Pallen M.J."/>
        </authorList>
    </citation>
    <scope>NUCLEOTIDE SEQUENCE [LARGE SCALE GENOMIC DNA]</scope>
    <source>
        <strain evidence="1 2">Sa1CVN1</strain>
    </source>
</reference>
<keyword evidence="2" id="KW-1185">Reference proteome</keyword>
<accession>A0ABR8Y8M0</accession>
<dbReference type="EMBL" id="JACSPP010000022">
    <property type="protein sequence ID" value="MBD8040534.1"/>
    <property type="molecule type" value="Genomic_DNA"/>
</dbReference>
<dbReference type="RefSeq" id="WP_022039897.1">
    <property type="nucleotide sequence ID" value="NZ_JACSPP010000022.1"/>
</dbReference>
<proteinExistence type="predicted"/>
<dbReference type="Proteomes" id="UP000620874">
    <property type="component" value="Unassembled WGS sequence"/>
</dbReference>
<evidence type="ECO:0000313" key="2">
    <source>
        <dbReference type="Proteomes" id="UP000620874"/>
    </source>
</evidence>
<gene>
    <name evidence="1" type="ORF">H9625_08805</name>
</gene>
<evidence type="ECO:0000313" key="1">
    <source>
        <dbReference type="EMBL" id="MBD8040534.1"/>
    </source>
</evidence>
<evidence type="ECO:0008006" key="3">
    <source>
        <dbReference type="Google" id="ProtNLM"/>
    </source>
</evidence>
<sequence>MTHIIQLEGTDKQLYPLIGPLVMNPDVLRYNNRYPFKTGKKFRWYIAVNKQNEAIGFIPIENKASECLINNYYAQKEGHDEILTDLLQTVCADYTGDTPHLTALVQTVHKELFIRLGFSTIKEWKLYIKMERK</sequence>
<comment type="caution">
    <text evidence="1">The sequence shown here is derived from an EMBL/GenBank/DDBJ whole genome shotgun (WGS) entry which is preliminary data.</text>
</comment>
<name>A0ABR8Y8M0_9BACT</name>